<dbReference type="InterPro" id="IPR050138">
    <property type="entry name" value="DHOase/Allantoinase_Hydrolase"/>
</dbReference>
<comment type="function">
    <text evidence="2">Catalyzes the reversible cyclization of carbamoyl aspartate to dihydroorotate.</text>
</comment>
<dbReference type="GO" id="GO:0046872">
    <property type="term" value="F:metal ion binding"/>
    <property type="evidence" value="ECO:0007669"/>
    <property type="project" value="UniProtKB-KW"/>
</dbReference>
<evidence type="ECO:0000313" key="8">
    <source>
        <dbReference type="Proteomes" id="UP000320176"/>
    </source>
</evidence>
<comment type="caution">
    <text evidence="7">The sequence shown here is derived from an EMBL/GenBank/DDBJ whole genome shotgun (WGS) entry which is preliminary data.</text>
</comment>
<dbReference type="SUPFAM" id="SSF51556">
    <property type="entry name" value="Metallo-dependent hydrolases"/>
    <property type="match status" value="1"/>
</dbReference>
<dbReference type="GO" id="GO:0005737">
    <property type="term" value="C:cytoplasm"/>
    <property type="evidence" value="ECO:0007669"/>
    <property type="project" value="TreeGrafter"/>
</dbReference>
<dbReference type="CDD" id="cd01318">
    <property type="entry name" value="DHOase_IIb"/>
    <property type="match status" value="1"/>
</dbReference>
<name>A0A5C6BAB1_9BACT</name>
<dbReference type="NCBIfam" id="NF005751">
    <property type="entry name" value="PRK07575.1"/>
    <property type="match status" value="1"/>
</dbReference>
<evidence type="ECO:0000256" key="3">
    <source>
        <dbReference type="ARBA" id="ARBA00010286"/>
    </source>
</evidence>
<keyword evidence="5 7" id="KW-0378">Hydrolase</keyword>
<comment type="cofactor">
    <cofactor evidence="1">
        <name>Zn(2+)</name>
        <dbReference type="ChEBI" id="CHEBI:29105"/>
    </cofactor>
</comment>
<reference evidence="7 8" key="1">
    <citation type="submission" date="2019-02" db="EMBL/GenBank/DDBJ databases">
        <title>Deep-cultivation of Planctomycetes and their phenomic and genomic characterization uncovers novel biology.</title>
        <authorList>
            <person name="Wiegand S."/>
            <person name="Jogler M."/>
            <person name="Boedeker C."/>
            <person name="Pinto D."/>
            <person name="Vollmers J."/>
            <person name="Rivas-Marin E."/>
            <person name="Kohn T."/>
            <person name="Peeters S.H."/>
            <person name="Heuer A."/>
            <person name="Rast P."/>
            <person name="Oberbeckmann S."/>
            <person name="Bunk B."/>
            <person name="Jeske O."/>
            <person name="Meyerdierks A."/>
            <person name="Storesund J.E."/>
            <person name="Kallscheuer N."/>
            <person name="Luecker S."/>
            <person name="Lage O.M."/>
            <person name="Pohl T."/>
            <person name="Merkel B.J."/>
            <person name="Hornburger P."/>
            <person name="Mueller R.-W."/>
            <person name="Bruemmer F."/>
            <person name="Labrenz M."/>
            <person name="Spormann A.M."/>
            <person name="Op Den Camp H."/>
            <person name="Overmann J."/>
            <person name="Amann R."/>
            <person name="Jetten M.S.M."/>
            <person name="Mascher T."/>
            <person name="Medema M.H."/>
            <person name="Devos D.P."/>
            <person name="Kaster A.-K."/>
            <person name="Ovreas L."/>
            <person name="Rohde M."/>
            <person name="Galperin M.Y."/>
            <person name="Jogler C."/>
        </authorList>
    </citation>
    <scope>NUCLEOTIDE SEQUENCE [LARGE SCALE GENOMIC DNA]</scope>
    <source>
        <strain evidence="7 8">Pla52n</strain>
    </source>
</reference>
<dbReference type="InterPro" id="IPR002195">
    <property type="entry name" value="Dihydroorotase_CS"/>
</dbReference>
<dbReference type="PROSITE" id="PS00483">
    <property type="entry name" value="DIHYDROOROTASE_2"/>
    <property type="match status" value="1"/>
</dbReference>
<dbReference type="GO" id="GO:0006145">
    <property type="term" value="P:purine nucleobase catabolic process"/>
    <property type="evidence" value="ECO:0007669"/>
    <property type="project" value="TreeGrafter"/>
</dbReference>
<dbReference type="Gene3D" id="3.20.20.140">
    <property type="entry name" value="Metal-dependent hydrolases"/>
    <property type="match status" value="1"/>
</dbReference>
<accession>A0A5C6BAB1</accession>
<gene>
    <name evidence="7" type="primary">pyrC_1</name>
    <name evidence="7" type="ORF">Pla52n_00170</name>
</gene>
<dbReference type="EC" id="3.5.2.3" evidence="7"/>
<dbReference type="GO" id="GO:0004151">
    <property type="term" value="F:dihydroorotase activity"/>
    <property type="evidence" value="ECO:0007669"/>
    <property type="project" value="UniProtKB-EC"/>
</dbReference>
<sequence length="510" mass="56089">MQQQYVSRSPRREALQPRDKVRLERLTYGAFLPGIDEAWQMVKPSDLVHFCPRITESPAMSRTLFRNANIVLPDSVREGSVLVEQGVIIDIDASDNAAADHVVDCSGLHLMPGVVDDQVHFREPGLTHKEDLSTASHACAAGGVTSFLEMPNTKPPAITVDGVRAKEALAASKSLVNYGFYIGATPDNVAELNKATDVPGIKIFIGSSTGNLLVDEQEALERIFAETTLPICAHCEDETTVRANAERLAGTTDIRDHSNIRDEQAAIVATRRATELARRHQHRFHVLHVSTAAELQFLADPSPYLTAEICLHHIFFHVGDYARLGSRIQMNPSIKTEQDTRKLFDALLDGTIQVIATDHAPHTLEEKAQPYPNSPSGLPAVENSLALMLNQVAAGRCKLPQVASWMCDAPARVWGIVGKGRIETGYDADLVLVDMNRKKMITDESQHTKSKWSPWSGETLTGWPIGTWVGGHKVYDVDEGFDESARGNKLRFDHSRGGYWNTPDGIGPVD</sequence>
<dbReference type="PANTHER" id="PTHR43668:SF4">
    <property type="entry name" value="ALLANTOINASE"/>
    <property type="match status" value="1"/>
</dbReference>
<evidence type="ECO:0000256" key="2">
    <source>
        <dbReference type="ARBA" id="ARBA00002368"/>
    </source>
</evidence>
<comment type="similarity">
    <text evidence="3">Belongs to the metallo-dependent hydrolases superfamily. DHOase family. Class I DHOase subfamily.</text>
</comment>
<dbReference type="Gene3D" id="2.30.40.10">
    <property type="entry name" value="Urease, subunit C, domain 1"/>
    <property type="match status" value="1"/>
</dbReference>
<protein>
    <submittedName>
        <fullName evidence="7">Dihydroorotase</fullName>
        <ecNumber evidence="7">3.5.2.3</ecNumber>
    </submittedName>
</protein>
<evidence type="ECO:0000256" key="1">
    <source>
        <dbReference type="ARBA" id="ARBA00001947"/>
    </source>
</evidence>
<evidence type="ECO:0000259" key="6">
    <source>
        <dbReference type="Pfam" id="PF01979"/>
    </source>
</evidence>
<dbReference type="InterPro" id="IPR006680">
    <property type="entry name" value="Amidohydro-rel"/>
</dbReference>
<evidence type="ECO:0000313" key="7">
    <source>
        <dbReference type="EMBL" id="TWU07444.1"/>
    </source>
</evidence>
<feature type="domain" description="Amidohydrolase-related" evidence="6">
    <location>
        <begin position="110"/>
        <end position="473"/>
    </location>
</feature>
<dbReference type="InterPro" id="IPR011059">
    <property type="entry name" value="Metal-dep_hydrolase_composite"/>
</dbReference>
<keyword evidence="8" id="KW-1185">Reference proteome</keyword>
<dbReference type="Pfam" id="PF01979">
    <property type="entry name" value="Amidohydro_1"/>
    <property type="match status" value="1"/>
</dbReference>
<dbReference type="GO" id="GO:0004038">
    <property type="term" value="F:allantoinase activity"/>
    <property type="evidence" value="ECO:0007669"/>
    <property type="project" value="TreeGrafter"/>
</dbReference>
<dbReference type="SUPFAM" id="SSF51338">
    <property type="entry name" value="Composite domain of metallo-dependent hydrolases"/>
    <property type="match status" value="1"/>
</dbReference>
<dbReference type="Proteomes" id="UP000320176">
    <property type="component" value="Unassembled WGS sequence"/>
</dbReference>
<dbReference type="InterPro" id="IPR032466">
    <property type="entry name" value="Metal_Hydrolase"/>
</dbReference>
<dbReference type="NCBIfam" id="TIGR00857">
    <property type="entry name" value="pyrC_multi"/>
    <property type="match status" value="1"/>
</dbReference>
<organism evidence="7 8">
    <name type="scientific">Stieleria varia</name>
    <dbReference type="NCBI Taxonomy" id="2528005"/>
    <lineage>
        <taxon>Bacteria</taxon>
        <taxon>Pseudomonadati</taxon>
        <taxon>Planctomycetota</taxon>
        <taxon>Planctomycetia</taxon>
        <taxon>Pirellulales</taxon>
        <taxon>Pirellulaceae</taxon>
        <taxon>Stieleria</taxon>
    </lineage>
</organism>
<evidence type="ECO:0000256" key="5">
    <source>
        <dbReference type="ARBA" id="ARBA00022801"/>
    </source>
</evidence>
<dbReference type="EMBL" id="SJPN01000001">
    <property type="protein sequence ID" value="TWU07444.1"/>
    <property type="molecule type" value="Genomic_DNA"/>
</dbReference>
<keyword evidence="4" id="KW-0479">Metal-binding</keyword>
<dbReference type="PANTHER" id="PTHR43668">
    <property type="entry name" value="ALLANTOINASE"/>
    <property type="match status" value="1"/>
</dbReference>
<evidence type="ECO:0000256" key="4">
    <source>
        <dbReference type="ARBA" id="ARBA00022723"/>
    </source>
</evidence>
<dbReference type="AlphaFoldDB" id="A0A5C6BAB1"/>
<proteinExistence type="inferred from homology"/>